<dbReference type="RefSeq" id="WP_165805175.1">
    <property type="nucleotide sequence ID" value="NZ_WMFL01000089.1"/>
</dbReference>
<dbReference type="Proteomes" id="UP000646308">
    <property type="component" value="Unassembled WGS sequence"/>
</dbReference>
<comment type="caution">
    <text evidence="2">The sequence shown here is derived from an EMBL/GenBank/DDBJ whole genome shotgun (WGS) entry which is preliminary data.</text>
</comment>
<sequence length="476" mass="55307">MTLYKLIDDIKVQGVLPKHIEALIESHKDDRERMVNLYNRYKTHIDYVPIFRRRPIEQKEDFETGGNVRRLDVSINNKLNNSFDSEIVDTRVGYLHGVPVTYDLDENSGKNEKLKDFLANFVIKNNVDDEDSEMGKMAAICGYGARLAYIDKDGDVRIKNIDPFNVVFAGDNILEPTYSLRYFYEKDDDNGTEYVYAEFYDDTYYYVFRGEGIDALQEVGRYEHLFDYNPLFGVPNNKEMIGDAEKVIHLIDAYDITMSDASSEISQTRLAYLVLRGMGMDEEMIQETQKSGAFELFDKDMDVKYLTKDVNDTMIENHLDRIEKNIMRFAKSVNFNSDEFNGNVPIIGMKLKLMALENKCMTFERKMTAMLRYQFKVILSALKRKGYNIDDDSYLDIIFKFTRNIPVNKLEESQVLINLRGQVSERTRLGQSQLVDDVDYELDEMERDDFEMNSKLPDINEGDANGRAQDNQPETN</sequence>
<evidence type="ECO:0000313" key="2">
    <source>
        <dbReference type="EMBL" id="NJI03701.1"/>
    </source>
</evidence>
<proteinExistence type="predicted"/>
<dbReference type="InterPro" id="IPR006428">
    <property type="entry name" value="Portal_SPP1-type"/>
</dbReference>
<dbReference type="NCBIfam" id="TIGR01538">
    <property type="entry name" value="portal_SPP1"/>
    <property type="match status" value="1"/>
</dbReference>
<dbReference type="EMBL" id="WMFL01000089">
    <property type="protein sequence ID" value="NJI03701.1"/>
    <property type="molecule type" value="Genomic_DNA"/>
</dbReference>
<dbReference type="AlphaFoldDB" id="A0AAW9YWJ8"/>
<name>A0AAW9YWJ8_9STAP</name>
<gene>
    <name evidence="2" type="ORF">GLV84_12745</name>
</gene>
<reference evidence="2" key="1">
    <citation type="submission" date="2019-11" db="EMBL/GenBank/DDBJ databases">
        <title>Whole genome comparisons of Staphylococcus agnetis isolates from cattle and chickens.</title>
        <authorList>
            <person name="Rhoads D."/>
            <person name="Shwani A."/>
            <person name="Adkins P."/>
            <person name="Calcutt M."/>
            <person name="Middleton J."/>
        </authorList>
    </citation>
    <scope>NUCLEOTIDE SEQUENCE</scope>
    <source>
        <strain evidence="2">1387</strain>
    </source>
</reference>
<dbReference type="Pfam" id="PF05133">
    <property type="entry name" value="SPP1_portal"/>
    <property type="match status" value="1"/>
</dbReference>
<organism evidence="2 3">
    <name type="scientific">Staphylococcus agnetis</name>
    <dbReference type="NCBI Taxonomy" id="985762"/>
    <lineage>
        <taxon>Bacteria</taxon>
        <taxon>Bacillati</taxon>
        <taxon>Bacillota</taxon>
        <taxon>Bacilli</taxon>
        <taxon>Bacillales</taxon>
        <taxon>Staphylococcaceae</taxon>
        <taxon>Staphylococcus</taxon>
    </lineage>
</organism>
<accession>A0AAW9YWJ8</accession>
<evidence type="ECO:0000313" key="3">
    <source>
        <dbReference type="Proteomes" id="UP000646308"/>
    </source>
</evidence>
<feature type="region of interest" description="Disordered" evidence="1">
    <location>
        <begin position="451"/>
        <end position="476"/>
    </location>
</feature>
<protein>
    <submittedName>
        <fullName evidence="2">Phage portal protein</fullName>
    </submittedName>
</protein>
<dbReference type="InterPro" id="IPR021145">
    <property type="entry name" value="Portal_protein_SPP1_Gp6-like"/>
</dbReference>
<evidence type="ECO:0000256" key="1">
    <source>
        <dbReference type="SAM" id="MobiDB-lite"/>
    </source>
</evidence>